<evidence type="ECO:0000313" key="1">
    <source>
        <dbReference type="EMBL" id="KOY82852.1"/>
    </source>
</evidence>
<dbReference type="EMBL" id="LGCI01000005">
    <property type="protein sequence ID" value="KOY82852.1"/>
    <property type="molecule type" value="Genomic_DNA"/>
</dbReference>
<dbReference type="OrthoDB" id="1655351at2"/>
<sequence>MDYLNMNVGHLSTGKWINCICLHYHQFVTDANKLTDARHKGFGINPIERFNEKVGKILYEIANGERSLPSRFQIRLESKHSICRCRIDYVFEVMEKDFLQGNIRGTEIPEETLKVCLDSDSNLIMLYVGMNR</sequence>
<name>A0A0M9DLY3_9BACI</name>
<reference evidence="1 2" key="1">
    <citation type="submission" date="2015-07" db="EMBL/GenBank/DDBJ databases">
        <title>Genome sequencing project for genomic taxonomy and phylogenomics of Bacillus-like bacteria.</title>
        <authorList>
            <person name="Liu B."/>
            <person name="Wang J."/>
            <person name="Zhu Y."/>
            <person name="Liu G."/>
            <person name="Chen Q."/>
            <person name="Chen Z."/>
            <person name="Che J."/>
            <person name="Ge C."/>
            <person name="Shi H."/>
            <person name="Pan Z."/>
            <person name="Liu X."/>
        </authorList>
    </citation>
    <scope>NUCLEOTIDE SEQUENCE [LARGE SCALE GENOMIC DNA]</scope>
    <source>
        <strain evidence="1 2">DSM 54</strain>
    </source>
</reference>
<dbReference type="RefSeq" id="WP_053994091.1">
    <property type="nucleotide sequence ID" value="NZ_CP065643.1"/>
</dbReference>
<dbReference type="STRING" id="33935.ADM90_05900"/>
<dbReference type="AlphaFoldDB" id="A0A0M9DLY3"/>
<comment type="caution">
    <text evidence="1">The sequence shown here is derived from an EMBL/GenBank/DDBJ whole genome shotgun (WGS) entry which is preliminary data.</text>
</comment>
<accession>A0A0M9DLY3</accession>
<proteinExistence type="predicted"/>
<dbReference type="PATRIC" id="fig|33935.3.peg.604"/>
<gene>
    <name evidence="1" type="ORF">ADM90_05900</name>
</gene>
<protein>
    <submittedName>
        <fullName evidence="1">Uncharacterized protein</fullName>
    </submittedName>
</protein>
<dbReference type="Proteomes" id="UP000037977">
    <property type="component" value="Unassembled WGS sequence"/>
</dbReference>
<organism evidence="1 2">
    <name type="scientific">Lysinibacillus macroides</name>
    <dbReference type="NCBI Taxonomy" id="33935"/>
    <lineage>
        <taxon>Bacteria</taxon>
        <taxon>Bacillati</taxon>
        <taxon>Bacillota</taxon>
        <taxon>Bacilli</taxon>
        <taxon>Bacillales</taxon>
        <taxon>Bacillaceae</taxon>
        <taxon>Lysinibacillus</taxon>
    </lineage>
</organism>
<keyword evidence="2" id="KW-1185">Reference proteome</keyword>
<evidence type="ECO:0000313" key="2">
    <source>
        <dbReference type="Proteomes" id="UP000037977"/>
    </source>
</evidence>